<keyword evidence="7" id="KW-0732">Signal</keyword>
<dbReference type="InterPro" id="IPR025885">
    <property type="entry name" value="PapC_N"/>
</dbReference>
<keyword evidence="3" id="KW-0813">Transport</keyword>
<evidence type="ECO:0000259" key="11">
    <source>
        <dbReference type="Pfam" id="PF13954"/>
    </source>
</evidence>
<name>A0A4U3F0J0_9GAMM</name>
<dbReference type="EMBL" id="JACYNN010000015">
    <property type="protein sequence ID" value="MBD8108151.1"/>
    <property type="molecule type" value="Genomic_DNA"/>
</dbReference>
<dbReference type="Proteomes" id="UP000661012">
    <property type="component" value="Unassembled WGS sequence"/>
</dbReference>
<dbReference type="GO" id="GO:0015473">
    <property type="term" value="F:fimbrial usher porin activity"/>
    <property type="evidence" value="ECO:0007669"/>
    <property type="project" value="InterPro"/>
</dbReference>
<dbReference type="OrthoDB" id="6554712at2"/>
<feature type="domain" description="PapC-like C-terminal" evidence="10">
    <location>
        <begin position="781"/>
        <end position="838"/>
    </location>
</feature>
<evidence type="ECO:0000256" key="7">
    <source>
        <dbReference type="ARBA" id="ARBA00022729"/>
    </source>
</evidence>
<comment type="caution">
    <text evidence="13">The sequence shown here is derived from an EMBL/GenBank/DDBJ whole genome shotgun (WGS) entry which is preliminary data.</text>
</comment>
<reference evidence="13 14" key="1">
    <citation type="journal article" date="2019" name="Sci. Rep.">
        <title>Differences in resource use lead to coexistence of seed-transmitted microbial populations.</title>
        <authorList>
            <person name="Torres-Cortes G."/>
            <person name="Garcia B.J."/>
            <person name="Compant S."/>
            <person name="Rezki S."/>
            <person name="Jones P."/>
            <person name="Preveaux A."/>
            <person name="Briand M."/>
            <person name="Roulet A."/>
            <person name="Bouchez O."/>
            <person name="Jacobson D."/>
            <person name="Barret M."/>
        </authorList>
    </citation>
    <scope>NUCLEOTIDE SEQUENCE [LARGE SCALE GENOMIC DNA]</scope>
    <source>
        <strain evidence="13 14">CFBP13511</strain>
    </source>
</reference>
<dbReference type="Gene3D" id="3.10.20.410">
    <property type="match status" value="1"/>
</dbReference>
<keyword evidence="6" id="KW-0812">Transmembrane</keyword>
<evidence type="ECO:0000256" key="6">
    <source>
        <dbReference type="ARBA" id="ARBA00022692"/>
    </source>
</evidence>
<keyword evidence="5" id="KW-1029">Fimbrium biogenesis</keyword>
<dbReference type="Pfam" id="PF00577">
    <property type="entry name" value="Usher"/>
    <property type="match status" value="1"/>
</dbReference>
<dbReference type="InterPro" id="IPR043142">
    <property type="entry name" value="PapC-like_C_sf"/>
</dbReference>
<feature type="domain" description="PapC N-terminal" evidence="11">
    <location>
        <begin position="41"/>
        <end position="186"/>
    </location>
</feature>
<evidence type="ECO:0000256" key="2">
    <source>
        <dbReference type="ARBA" id="ARBA00008064"/>
    </source>
</evidence>
<dbReference type="InterPro" id="IPR037224">
    <property type="entry name" value="PapC_N_sf"/>
</dbReference>
<dbReference type="PANTHER" id="PTHR30451:SF21">
    <property type="entry name" value="FIMBRIAL USHER DOMAIN-CONTAINING PROTEIN YDET-RELATED"/>
    <property type="match status" value="1"/>
</dbReference>
<keyword evidence="15" id="KW-1185">Reference proteome</keyword>
<dbReference type="GO" id="GO:0009279">
    <property type="term" value="C:cell outer membrane"/>
    <property type="evidence" value="ECO:0007669"/>
    <property type="project" value="UniProtKB-SubCell"/>
</dbReference>
<evidence type="ECO:0000313" key="13">
    <source>
        <dbReference type="EMBL" id="TKJ86698.1"/>
    </source>
</evidence>
<evidence type="ECO:0000256" key="4">
    <source>
        <dbReference type="ARBA" id="ARBA00022452"/>
    </source>
</evidence>
<keyword evidence="8" id="KW-0472">Membrane</keyword>
<dbReference type="Gene3D" id="2.60.40.3110">
    <property type="match status" value="1"/>
</dbReference>
<keyword evidence="9" id="KW-0998">Cell outer membrane</keyword>
<evidence type="ECO:0000256" key="3">
    <source>
        <dbReference type="ARBA" id="ARBA00022448"/>
    </source>
</evidence>
<dbReference type="FunFam" id="2.60.40.2610:FF:000001">
    <property type="entry name" value="Outer membrane fimbrial usher protein"/>
    <property type="match status" value="1"/>
</dbReference>
<dbReference type="InterPro" id="IPR042186">
    <property type="entry name" value="FimD_plug_dom"/>
</dbReference>
<comment type="similarity">
    <text evidence="2">Belongs to the fimbrial export usher family.</text>
</comment>
<comment type="subcellular location">
    <subcellularLocation>
        <location evidence="1">Cell outer membrane</location>
        <topology evidence="1">Multi-pass membrane protein</topology>
    </subcellularLocation>
</comment>
<dbReference type="Gene3D" id="2.60.40.2610">
    <property type="entry name" value="Outer membrane usher protein FimD, plug domain"/>
    <property type="match status" value="1"/>
</dbReference>
<reference evidence="12 15" key="2">
    <citation type="journal article" date="2020" name="FEMS Microbiol. Ecol.">
        <title>Temporal dynamics of bacterial communities during seed development and maturation.</title>
        <authorList>
            <person name="Chesneau G."/>
            <person name="Torres-Cortes G."/>
            <person name="Briand M."/>
            <person name="Darrasse A."/>
            <person name="Preveaux A."/>
            <person name="Marais C."/>
            <person name="Jacques M.A."/>
            <person name="Shade A."/>
            <person name="Barret M."/>
        </authorList>
    </citation>
    <scope>NUCLEOTIDE SEQUENCE [LARGE SCALE GENOMIC DNA]</scope>
    <source>
        <strain evidence="12 15">CFBP13732</strain>
    </source>
</reference>
<dbReference type="PANTHER" id="PTHR30451">
    <property type="entry name" value="OUTER MEMBRANE USHER PROTEIN"/>
    <property type="match status" value="1"/>
</dbReference>
<evidence type="ECO:0000313" key="12">
    <source>
        <dbReference type="EMBL" id="MBD8108151.1"/>
    </source>
</evidence>
<protein>
    <submittedName>
        <fullName evidence="13">Fimbrial biogenesis outer membrane usher protein</fullName>
    </submittedName>
</protein>
<evidence type="ECO:0000256" key="1">
    <source>
        <dbReference type="ARBA" id="ARBA00004571"/>
    </source>
</evidence>
<dbReference type="InterPro" id="IPR025949">
    <property type="entry name" value="PapC-like_C"/>
</dbReference>
<evidence type="ECO:0000313" key="15">
    <source>
        <dbReference type="Proteomes" id="UP000661012"/>
    </source>
</evidence>
<dbReference type="EMBL" id="QGAC01000018">
    <property type="protein sequence ID" value="TKJ86698.1"/>
    <property type="molecule type" value="Genomic_DNA"/>
</dbReference>
<dbReference type="AlphaFoldDB" id="A0A4U3F0J0"/>
<proteinExistence type="inferred from homology"/>
<dbReference type="GO" id="GO:0009297">
    <property type="term" value="P:pilus assembly"/>
    <property type="evidence" value="ECO:0007669"/>
    <property type="project" value="InterPro"/>
</dbReference>
<dbReference type="FunFam" id="2.60.40.3110:FF:000001">
    <property type="entry name" value="Putative fimbrial outer membrane usher"/>
    <property type="match status" value="1"/>
</dbReference>
<keyword evidence="4" id="KW-1134">Transmembrane beta strand</keyword>
<dbReference type="Proteomes" id="UP000306393">
    <property type="component" value="Unassembled WGS sequence"/>
</dbReference>
<evidence type="ECO:0000256" key="5">
    <source>
        <dbReference type="ARBA" id="ARBA00022558"/>
    </source>
</evidence>
<evidence type="ECO:0000259" key="10">
    <source>
        <dbReference type="Pfam" id="PF13953"/>
    </source>
</evidence>
<dbReference type="Pfam" id="PF13954">
    <property type="entry name" value="PapC_N"/>
    <property type="match status" value="1"/>
</dbReference>
<gene>
    <name evidence="13" type="ORF">EpCFBP13511_17810</name>
    <name evidence="12" type="ORF">IFT93_17310</name>
</gene>
<dbReference type="Gene3D" id="2.60.40.2070">
    <property type="match status" value="1"/>
</dbReference>
<dbReference type="InterPro" id="IPR000015">
    <property type="entry name" value="Fimb_usher"/>
</dbReference>
<accession>A0A4U3F0J0</accession>
<organism evidence="13 14">
    <name type="scientific">Erwinia persicina</name>
    <dbReference type="NCBI Taxonomy" id="55211"/>
    <lineage>
        <taxon>Bacteria</taxon>
        <taxon>Pseudomonadati</taxon>
        <taxon>Pseudomonadota</taxon>
        <taxon>Gammaproteobacteria</taxon>
        <taxon>Enterobacterales</taxon>
        <taxon>Erwiniaceae</taxon>
        <taxon>Erwinia</taxon>
    </lineage>
</organism>
<evidence type="ECO:0000256" key="9">
    <source>
        <dbReference type="ARBA" id="ARBA00023237"/>
    </source>
</evidence>
<dbReference type="SUPFAM" id="SSF141729">
    <property type="entry name" value="FimD N-terminal domain-like"/>
    <property type="match status" value="1"/>
</dbReference>
<dbReference type="Pfam" id="PF13953">
    <property type="entry name" value="PapC_C"/>
    <property type="match status" value="1"/>
</dbReference>
<sequence>MDACHSIAFTSISDTVKLRTLCVLVIYQLGRQAIAAENALQFNPAFLSGENPNTADLSWINAGSALPPGEYNLNVSANNNYAFTGDIAFRVDGRGIGDAQPCLTEKQISALGVDIRQAKGGKLRLVRPCYFPGELFDDSHFSLEQQTLSLNFTFPQRAMRTLPRGFVSPDSWEYGITSAWVNYVINGSNSEYRGSERTREQQLFMSLNSGVNLGAWRLRDYTTWAKDSNELTHVQTWLQRDIPALRAQIYAGETYSSSQIFDAVGLRGVALKTDDNMLPASLSGYAPEVRGIARSNATVTVRQNGNIIYQTSVPPGEFVLKDLYPTSTGGDLDVTINENDGGITRYTQPFASVPNLVRNGQVQYAFGAGRYRPGTQQNAPAFAQGEFFYGWRYGLTFYGGAQVADQYNAIATGIGQNIGRFGAYSLDITHARSELADERHYAGNSVRLRYSKLLNDYGTRLNFFSLRYSTKGFYTLSDTTYKVMSGGGTENSTARDTTSTSDYQSAYNLRLTRKAKNQVLLMQPLGELGSLSLSWDQQTYWNTPNTTQSMQLAWNATFHRVSVGVSVQRSTSIYDNEKDNILAMSVSVPLGSPAHSTRVRFATTQANSTGATHSAGVSGYVPGNENLFYSVNQRYSQQQQYGGDAALQYDGQWGDYNVGYSYGQDSKTVNYGINGAVVLHEDGLTLSQPLGNTNILVKATGASQVAILNQKGIKTDSRGYAVIPYATPYRVNQVALDVTTAGSDVEVENAIVNTTPAEGAMVRATITTHQGAKVMFIVRHRQDVLPFGTLVSFAEGNTSSIVGDGGSLYFSGLTPQGTLQAAWGQGHDRQCTIRYRLTQQNYNPHTGLYAQEVLCE</sequence>
<evidence type="ECO:0000313" key="14">
    <source>
        <dbReference type="Proteomes" id="UP000306393"/>
    </source>
</evidence>
<evidence type="ECO:0000256" key="8">
    <source>
        <dbReference type="ARBA" id="ARBA00023136"/>
    </source>
</evidence>